<dbReference type="SUPFAM" id="SSF52402">
    <property type="entry name" value="Adenine nucleotide alpha hydrolases-like"/>
    <property type="match status" value="2"/>
</dbReference>
<dbReference type="InterPro" id="IPR006015">
    <property type="entry name" value="Universal_stress_UspA"/>
</dbReference>
<dbReference type="InterPro" id="IPR006016">
    <property type="entry name" value="UspA"/>
</dbReference>
<dbReference type="CDD" id="cd00293">
    <property type="entry name" value="USP-like"/>
    <property type="match status" value="1"/>
</dbReference>
<comment type="similarity">
    <text evidence="1">Belongs to the universal stress protein A family.</text>
</comment>
<gene>
    <name evidence="3" type="ORF">CPT03_06225</name>
</gene>
<dbReference type="Gene3D" id="3.40.50.12370">
    <property type="match status" value="1"/>
</dbReference>
<name>A0A2D1U3J5_9SPHI</name>
<evidence type="ECO:0000313" key="3">
    <source>
        <dbReference type="EMBL" id="ATP56084.1"/>
    </source>
</evidence>
<dbReference type="PRINTS" id="PR01438">
    <property type="entry name" value="UNVRSLSTRESS"/>
</dbReference>
<evidence type="ECO:0000256" key="1">
    <source>
        <dbReference type="ARBA" id="ARBA00008791"/>
    </source>
</evidence>
<dbReference type="Pfam" id="PF00582">
    <property type="entry name" value="Usp"/>
    <property type="match status" value="1"/>
</dbReference>
<feature type="domain" description="UspA" evidence="2">
    <location>
        <begin position="1"/>
        <end position="142"/>
    </location>
</feature>
<evidence type="ECO:0000259" key="2">
    <source>
        <dbReference type="Pfam" id="PF00582"/>
    </source>
</evidence>
<sequence length="282" mass="31212">MKTIIIATDFSASALNAARYAASLSTQLNAKQIVLYHSYELPTATEIPFPENRDAHALHEKCISSLHNLQAAILDLCASDASFEIHANDNPLIMGLQELSEQYADPFVVIGITGKSRGLTALIGSNTISISKNLTVPVLVIPNESNYTTIKNVVLSCDLKEVSESSPVDTIKSFVHALSAKLLLLNVDHNESTHFNPDSITEQYNLHKLWDNETSEYHYTDNPDIALGIMDFAKQHQSGIVIIVARSYGFFEGLFHKSMTRKLALSTQLPLLILKEIHQKTH</sequence>
<reference evidence="3 4" key="1">
    <citation type="submission" date="2017-10" db="EMBL/GenBank/DDBJ databases">
        <title>Whole genome of Pedobacter ginsengisoli T01R-27 isolated from tomato rhizosphere.</title>
        <authorList>
            <person name="Weon H.-Y."/>
            <person name="Lee S.A."/>
            <person name="Sang M.K."/>
            <person name="Song J."/>
        </authorList>
    </citation>
    <scope>NUCLEOTIDE SEQUENCE [LARGE SCALE GENOMIC DNA]</scope>
    <source>
        <strain evidence="3 4">T01R-27</strain>
    </source>
</reference>
<dbReference type="OrthoDB" id="9788959at2"/>
<dbReference type="EMBL" id="CP024091">
    <property type="protein sequence ID" value="ATP56084.1"/>
    <property type="molecule type" value="Genomic_DNA"/>
</dbReference>
<dbReference type="Proteomes" id="UP000223749">
    <property type="component" value="Chromosome"/>
</dbReference>
<evidence type="ECO:0000313" key="4">
    <source>
        <dbReference type="Proteomes" id="UP000223749"/>
    </source>
</evidence>
<accession>A0A2D1U3J5</accession>
<dbReference type="KEGG" id="pgs:CPT03_06225"/>
<keyword evidence="4" id="KW-1185">Reference proteome</keyword>
<dbReference type="AlphaFoldDB" id="A0A2D1U3J5"/>
<dbReference type="RefSeq" id="WP_099438026.1">
    <property type="nucleotide sequence ID" value="NZ_CP024091.1"/>
</dbReference>
<protein>
    <recommendedName>
        <fullName evidence="2">UspA domain-containing protein</fullName>
    </recommendedName>
</protein>
<proteinExistence type="inferred from homology"/>
<organism evidence="3 4">
    <name type="scientific">Pedobacter ginsengisoli</name>
    <dbReference type="NCBI Taxonomy" id="363852"/>
    <lineage>
        <taxon>Bacteria</taxon>
        <taxon>Pseudomonadati</taxon>
        <taxon>Bacteroidota</taxon>
        <taxon>Sphingobacteriia</taxon>
        <taxon>Sphingobacteriales</taxon>
        <taxon>Sphingobacteriaceae</taxon>
        <taxon>Pedobacter</taxon>
    </lineage>
</organism>